<dbReference type="Proteomes" id="UP001054837">
    <property type="component" value="Unassembled WGS sequence"/>
</dbReference>
<name>A0AAV4RA56_9ARAC</name>
<proteinExistence type="predicted"/>
<dbReference type="EMBL" id="BPLQ01005805">
    <property type="protein sequence ID" value="GIY17499.1"/>
    <property type="molecule type" value="Genomic_DNA"/>
</dbReference>
<evidence type="ECO:0000313" key="1">
    <source>
        <dbReference type="EMBL" id="GIY17499.1"/>
    </source>
</evidence>
<reference evidence="1 2" key="1">
    <citation type="submission" date="2021-06" db="EMBL/GenBank/DDBJ databases">
        <title>Caerostris darwini draft genome.</title>
        <authorList>
            <person name="Kono N."/>
            <person name="Arakawa K."/>
        </authorList>
    </citation>
    <scope>NUCLEOTIDE SEQUENCE [LARGE SCALE GENOMIC DNA]</scope>
</reference>
<dbReference type="AlphaFoldDB" id="A0AAV4RA56"/>
<gene>
    <name evidence="1" type="ORF">CDAR_436391</name>
</gene>
<protein>
    <submittedName>
        <fullName evidence="1">Uncharacterized protein</fullName>
    </submittedName>
</protein>
<evidence type="ECO:0000313" key="2">
    <source>
        <dbReference type="Proteomes" id="UP001054837"/>
    </source>
</evidence>
<organism evidence="1 2">
    <name type="scientific">Caerostris darwini</name>
    <dbReference type="NCBI Taxonomy" id="1538125"/>
    <lineage>
        <taxon>Eukaryota</taxon>
        <taxon>Metazoa</taxon>
        <taxon>Ecdysozoa</taxon>
        <taxon>Arthropoda</taxon>
        <taxon>Chelicerata</taxon>
        <taxon>Arachnida</taxon>
        <taxon>Araneae</taxon>
        <taxon>Araneomorphae</taxon>
        <taxon>Entelegynae</taxon>
        <taxon>Araneoidea</taxon>
        <taxon>Araneidae</taxon>
        <taxon>Caerostris</taxon>
    </lineage>
</organism>
<keyword evidence="2" id="KW-1185">Reference proteome</keyword>
<sequence>MGRARLPPDEAWRRRRRRLESARRSRQFFKKYDSKFLFKFNDSSIQKRKDLAPSTYGNILFRAHHHLLAKGNHNRKSSLILEFPSTIKTFDEKKGVFHANSKTLSALNACVLIGSHLFHPIISINTLTSAFANSVTVPMMNYRLGTRGLVACDFCPIITPQIVCHR</sequence>
<accession>A0AAV4RA56</accession>
<comment type="caution">
    <text evidence="1">The sequence shown here is derived from an EMBL/GenBank/DDBJ whole genome shotgun (WGS) entry which is preliminary data.</text>
</comment>